<feature type="non-terminal residue" evidence="10">
    <location>
        <position position="1060"/>
    </location>
</feature>
<dbReference type="OrthoDB" id="1412384at2759"/>
<feature type="domain" description="R13L1/DRL21-like LRR repeat region" evidence="9">
    <location>
        <begin position="686"/>
        <end position="810"/>
    </location>
</feature>
<feature type="domain" description="Disease resistance N-terminal" evidence="7">
    <location>
        <begin position="8"/>
        <end position="101"/>
    </location>
</feature>
<dbReference type="InterPro" id="IPR056789">
    <property type="entry name" value="LRR_R13L1-DRL21"/>
</dbReference>
<evidence type="ECO:0008006" key="12">
    <source>
        <dbReference type="Google" id="ProtNLM"/>
    </source>
</evidence>
<dbReference type="AlphaFoldDB" id="A0A2Z6P961"/>
<keyword evidence="5" id="KW-0067">ATP-binding</keyword>
<evidence type="ECO:0000256" key="2">
    <source>
        <dbReference type="ARBA" id="ARBA00022737"/>
    </source>
</evidence>
<dbReference type="PANTHER" id="PTHR36766">
    <property type="entry name" value="PLANT BROAD-SPECTRUM MILDEW RESISTANCE PROTEIN RPW8"/>
    <property type="match status" value="1"/>
</dbReference>
<dbReference type="FunFam" id="1.10.10.10:FF:000322">
    <property type="entry name" value="Probable disease resistance protein At1g63360"/>
    <property type="match status" value="1"/>
</dbReference>
<evidence type="ECO:0000313" key="11">
    <source>
        <dbReference type="Proteomes" id="UP000242715"/>
    </source>
</evidence>
<dbReference type="Gene3D" id="1.10.10.10">
    <property type="entry name" value="Winged helix-like DNA-binding domain superfamily/Winged helix DNA-binding domain"/>
    <property type="match status" value="1"/>
</dbReference>
<organism evidence="10 11">
    <name type="scientific">Trifolium subterraneum</name>
    <name type="common">Subterranean clover</name>
    <dbReference type="NCBI Taxonomy" id="3900"/>
    <lineage>
        <taxon>Eukaryota</taxon>
        <taxon>Viridiplantae</taxon>
        <taxon>Streptophyta</taxon>
        <taxon>Embryophyta</taxon>
        <taxon>Tracheophyta</taxon>
        <taxon>Spermatophyta</taxon>
        <taxon>Magnoliopsida</taxon>
        <taxon>eudicotyledons</taxon>
        <taxon>Gunneridae</taxon>
        <taxon>Pentapetalae</taxon>
        <taxon>rosids</taxon>
        <taxon>fabids</taxon>
        <taxon>Fabales</taxon>
        <taxon>Fabaceae</taxon>
        <taxon>Papilionoideae</taxon>
        <taxon>50 kb inversion clade</taxon>
        <taxon>NPAAA clade</taxon>
        <taxon>Hologalegina</taxon>
        <taxon>IRL clade</taxon>
        <taxon>Trifolieae</taxon>
        <taxon>Trifolium</taxon>
    </lineage>
</organism>
<dbReference type="GO" id="GO:0043531">
    <property type="term" value="F:ADP binding"/>
    <property type="evidence" value="ECO:0007669"/>
    <property type="project" value="InterPro"/>
</dbReference>
<dbReference type="SUPFAM" id="SSF52047">
    <property type="entry name" value="RNI-like"/>
    <property type="match status" value="1"/>
</dbReference>
<keyword evidence="1" id="KW-0433">Leucine-rich repeat</keyword>
<dbReference type="Gene3D" id="3.40.50.300">
    <property type="entry name" value="P-loop containing nucleotide triphosphate hydrolases"/>
    <property type="match status" value="1"/>
</dbReference>
<dbReference type="Gene3D" id="1.20.5.4130">
    <property type="match status" value="1"/>
</dbReference>
<dbReference type="PANTHER" id="PTHR36766:SF51">
    <property type="entry name" value="DISEASE RESISTANCE RPP13-LIKE PROTEIN 1"/>
    <property type="match status" value="1"/>
</dbReference>
<dbReference type="SUPFAM" id="SSF52540">
    <property type="entry name" value="P-loop containing nucleoside triphosphate hydrolases"/>
    <property type="match status" value="1"/>
</dbReference>
<dbReference type="InterPro" id="IPR041118">
    <property type="entry name" value="Rx_N"/>
</dbReference>
<evidence type="ECO:0000256" key="1">
    <source>
        <dbReference type="ARBA" id="ARBA00022614"/>
    </source>
</evidence>
<dbReference type="Proteomes" id="UP000242715">
    <property type="component" value="Unassembled WGS sequence"/>
</dbReference>
<reference evidence="11" key="1">
    <citation type="journal article" date="2017" name="Front. Plant Sci.">
        <title>Climate Clever Clovers: New Paradigm to Reduce the Environmental Footprint of Ruminants by Breeding Low Methanogenic Forages Utilizing Haplotype Variation.</title>
        <authorList>
            <person name="Kaur P."/>
            <person name="Appels R."/>
            <person name="Bayer P.E."/>
            <person name="Keeble-Gagnere G."/>
            <person name="Wang J."/>
            <person name="Hirakawa H."/>
            <person name="Shirasawa K."/>
            <person name="Vercoe P."/>
            <person name="Stefanova K."/>
            <person name="Durmic Z."/>
            <person name="Nichols P."/>
            <person name="Revell C."/>
            <person name="Isobe S.N."/>
            <person name="Edwards D."/>
            <person name="Erskine W."/>
        </authorList>
    </citation>
    <scope>NUCLEOTIDE SEQUENCE [LARGE SCALE GENOMIC DNA]</scope>
    <source>
        <strain evidence="11">cv. Daliak</strain>
    </source>
</reference>
<dbReference type="GO" id="GO:0051707">
    <property type="term" value="P:response to other organism"/>
    <property type="evidence" value="ECO:0007669"/>
    <property type="project" value="UniProtKB-ARBA"/>
</dbReference>
<protein>
    <recommendedName>
        <fullName evidence="12">NB-ARC domain-containing protein</fullName>
    </recommendedName>
</protein>
<dbReference type="InterPro" id="IPR058922">
    <property type="entry name" value="WHD_DRP"/>
</dbReference>
<evidence type="ECO:0000259" key="6">
    <source>
        <dbReference type="Pfam" id="PF00931"/>
    </source>
</evidence>
<gene>
    <name evidence="10" type="ORF">TSUD_268830</name>
</gene>
<feature type="domain" description="Disease resistance protein winged helix" evidence="8">
    <location>
        <begin position="430"/>
        <end position="498"/>
    </location>
</feature>
<dbReference type="InterPro" id="IPR032675">
    <property type="entry name" value="LRR_dom_sf"/>
</dbReference>
<dbReference type="InterPro" id="IPR027417">
    <property type="entry name" value="P-loop_NTPase"/>
</dbReference>
<proteinExistence type="predicted"/>
<dbReference type="Pfam" id="PF25019">
    <property type="entry name" value="LRR_R13L1-DRL21"/>
    <property type="match status" value="1"/>
</dbReference>
<evidence type="ECO:0000256" key="5">
    <source>
        <dbReference type="ARBA" id="ARBA00022840"/>
    </source>
</evidence>
<dbReference type="Pfam" id="PF13855">
    <property type="entry name" value="LRR_8"/>
    <property type="match status" value="1"/>
</dbReference>
<keyword evidence="11" id="KW-1185">Reference proteome</keyword>
<feature type="domain" description="NB-ARC" evidence="6">
    <location>
        <begin position="173"/>
        <end position="343"/>
    </location>
</feature>
<sequence length="1060" mass="120721">MVDMLGSFISAVLQVLLDRIANPDLIDFFRGNHLDEALLEKLKMLLLSVTTVLNDAEEKQFVDPLVKEWVDRLKSVAYDADDVLDEIATKAIQDKMDPGFQTTLNQVKDYASSLNPFSERVQSKIGRIVERLKSILEHKNILGLNEGGVGKSLSFGSATTSLVDEHHVYGRHDDREKIIDFLLAGDSNGDGVPVVAVVGMGGIGKTTLAQILYNDERVINHFQSRSWAFVSDTSNVYEITKKVFESFTLSHSNISDLNILQIKLKHRLARQRFLLVLDGFQNENFLDWDILQRPFLSGNYGSRIIVTTRSQSVATLIRADLTHSLSLLSHDDTWKLFASHAFKSGNPNDEHPILAQIGQKIVKRCNGLPLAAKALGSLLRTKVDHEEWKCVCYSRIWELPSDKCSILPALRLSYSHLPSHLKRCFTYCSIFPKGFEIQKQNLIYLWMAEGILQPQKTKKRMEDVGEECFQELLSRSFFYRSTYHISHYMMHDLIHDVAQFVAGEFYYNLDDNNPRKITISVRHLSYLQGIYDDPEKFEIFSEFKQLRTFIPFKFSYFVYSSSITSMVSILLPKLKRLRVLSLSHYPITKLPDSIGNLLHLRYLDLSYTEIECLPDSISSLYNLETLLLSSCRSLNMLPENMSNLVNLRQLDISGSNVTQMPAKFGKLKSLQLLTSFVIGNKRGSKISELGELSKLHGALLIEGLQNVVDPIEASHARLKRKKYLRELEFKWTTITHDQESETNVLDMLEPHKNVERLKIQNFGGNKLPNWLGSTSFSNMVFLHLANCENCKSLPSLGQLSSLTELCISKMKSLQKVGQEFYGNVIESFRLLKILKFEDMPIWEEWSTNRFEENGQFPSLLELYIERCPKLTKNLPDHLPSLDKLVITSCQALTNPMPRVPRLRELVLTGCDALSSLSEKMMQGNKCLQFIVISNCSSLVTISVDSLPSTLRSLEIYECRNLQLFHSQSSMQQSHCYSALEKLHLKCSCDSLISFPLLLFNKLEDLQVQDCSNLQFISSAPNSLPHFRKLKLKQCSKLAQFHEVVLHAPNLESLSISKCVD</sequence>
<dbReference type="Gene3D" id="3.80.10.10">
    <property type="entry name" value="Ribonuclease Inhibitor"/>
    <property type="match status" value="3"/>
</dbReference>
<dbReference type="SUPFAM" id="SSF52058">
    <property type="entry name" value="L domain-like"/>
    <property type="match status" value="1"/>
</dbReference>
<dbReference type="InterPro" id="IPR001611">
    <property type="entry name" value="Leu-rich_rpt"/>
</dbReference>
<dbReference type="Pfam" id="PF23559">
    <property type="entry name" value="WHD_DRP"/>
    <property type="match status" value="1"/>
</dbReference>
<evidence type="ECO:0000259" key="9">
    <source>
        <dbReference type="Pfam" id="PF25019"/>
    </source>
</evidence>
<keyword evidence="3" id="KW-0547">Nucleotide-binding</keyword>
<dbReference type="Pfam" id="PF18052">
    <property type="entry name" value="Rx_N"/>
    <property type="match status" value="1"/>
</dbReference>
<dbReference type="GO" id="GO:0006952">
    <property type="term" value="P:defense response"/>
    <property type="evidence" value="ECO:0007669"/>
    <property type="project" value="UniProtKB-KW"/>
</dbReference>
<dbReference type="InterPro" id="IPR036388">
    <property type="entry name" value="WH-like_DNA-bd_sf"/>
</dbReference>
<evidence type="ECO:0000256" key="3">
    <source>
        <dbReference type="ARBA" id="ARBA00022741"/>
    </source>
</evidence>
<dbReference type="Gene3D" id="1.10.8.430">
    <property type="entry name" value="Helical domain of apoptotic protease-activating factors"/>
    <property type="match status" value="1"/>
</dbReference>
<dbReference type="InterPro" id="IPR003591">
    <property type="entry name" value="Leu-rich_rpt_typical-subtyp"/>
</dbReference>
<evidence type="ECO:0000256" key="4">
    <source>
        <dbReference type="ARBA" id="ARBA00022821"/>
    </source>
</evidence>
<dbReference type="GO" id="GO:0005524">
    <property type="term" value="F:ATP binding"/>
    <property type="evidence" value="ECO:0007669"/>
    <property type="project" value="UniProtKB-KW"/>
</dbReference>
<evidence type="ECO:0000259" key="7">
    <source>
        <dbReference type="Pfam" id="PF18052"/>
    </source>
</evidence>
<dbReference type="SMART" id="SM00369">
    <property type="entry name" value="LRR_TYP"/>
    <property type="match status" value="3"/>
</dbReference>
<dbReference type="PRINTS" id="PR00364">
    <property type="entry name" value="DISEASERSIST"/>
</dbReference>
<name>A0A2Z6P961_TRISU</name>
<evidence type="ECO:0000259" key="8">
    <source>
        <dbReference type="Pfam" id="PF23559"/>
    </source>
</evidence>
<dbReference type="InterPro" id="IPR002182">
    <property type="entry name" value="NB-ARC"/>
</dbReference>
<keyword evidence="4" id="KW-0611">Plant defense</keyword>
<evidence type="ECO:0000313" key="10">
    <source>
        <dbReference type="EMBL" id="GAU46040.1"/>
    </source>
</evidence>
<dbReference type="EMBL" id="DF974171">
    <property type="protein sequence ID" value="GAU46040.1"/>
    <property type="molecule type" value="Genomic_DNA"/>
</dbReference>
<dbReference type="Pfam" id="PF00931">
    <property type="entry name" value="NB-ARC"/>
    <property type="match status" value="1"/>
</dbReference>
<keyword evidence="2" id="KW-0677">Repeat</keyword>
<accession>A0A2Z6P961</accession>
<dbReference type="InterPro" id="IPR042197">
    <property type="entry name" value="Apaf_helical"/>
</dbReference>